<dbReference type="InterPro" id="IPR000847">
    <property type="entry name" value="LysR_HTH_N"/>
</dbReference>
<sequence length="301" mass="33470">MSRPLPPLNALRAFEAAGRHENFSRAAEELNVSHSAISRHVRGLEHRLGVALFRDLPRGLELTAEGRNYLSRVTVALDLISDATEDLGEAPEGRITVSSEPLFALKVLMPRLKRFYAVFPDVEVHVEATNALADVDRYEADIALRFAFRGVLDAPSDLISDTPLHVYAAPDLRPEGWRDPREVLQYRRFKDRGAGIWDRWGQLAGLAPGEVPDPRKHLETELAFEAALQGLGVYLGAGDCVAGHLAAGRLIRCFDVGFRDGAMRLVQSTKARRHKAARAFREWLLEETADLRGWPCSGYNA</sequence>
<evidence type="ECO:0000256" key="1">
    <source>
        <dbReference type="ARBA" id="ARBA00009437"/>
    </source>
</evidence>
<dbReference type="Proteomes" id="UP000193077">
    <property type="component" value="Unassembled WGS sequence"/>
</dbReference>
<dbReference type="InterPro" id="IPR036390">
    <property type="entry name" value="WH_DNA-bd_sf"/>
</dbReference>
<dbReference type="Pfam" id="PF03466">
    <property type="entry name" value="LysR_substrate"/>
    <property type="match status" value="1"/>
</dbReference>
<evidence type="ECO:0000259" key="5">
    <source>
        <dbReference type="PROSITE" id="PS50931"/>
    </source>
</evidence>
<evidence type="ECO:0000313" key="7">
    <source>
        <dbReference type="Proteomes" id="UP000193077"/>
    </source>
</evidence>
<dbReference type="PANTHER" id="PTHR30537:SF79">
    <property type="entry name" value="TRANSCRIPTIONAL REGULATOR-RELATED"/>
    <property type="match status" value="1"/>
</dbReference>
<reference evidence="6 7" key="1">
    <citation type="submission" date="2017-03" db="EMBL/GenBank/DDBJ databases">
        <authorList>
            <person name="Afonso C.L."/>
            <person name="Miller P.J."/>
            <person name="Scott M.A."/>
            <person name="Spackman E."/>
            <person name="Goraichik I."/>
            <person name="Dimitrov K.M."/>
            <person name="Suarez D.L."/>
            <person name="Swayne D.E."/>
        </authorList>
    </citation>
    <scope>NUCLEOTIDE SEQUENCE [LARGE SCALE GENOMIC DNA]</scope>
    <source>
        <strain evidence="6 7">CECT 7639</strain>
    </source>
</reference>
<evidence type="ECO:0000256" key="4">
    <source>
        <dbReference type="ARBA" id="ARBA00023163"/>
    </source>
</evidence>
<comment type="similarity">
    <text evidence="1">Belongs to the LysR transcriptional regulatory family.</text>
</comment>
<evidence type="ECO:0000313" key="6">
    <source>
        <dbReference type="EMBL" id="SLN21566.1"/>
    </source>
</evidence>
<dbReference type="SUPFAM" id="SSF46785">
    <property type="entry name" value="Winged helix' DNA-binding domain"/>
    <property type="match status" value="1"/>
</dbReference>
<dbReference type="PANTHER" id="PTHR30537">
    <property type="entry name" value="HTH-TYPE TRANSCRIPTIONAL REGULATOR"/>
    <property type="match status" value="1"/>
</dbReference>
<proteinExistence type="inferred from homology"/>
<dbReference type="GO" id="GO:0006351">
    <property type="term" value="P:DNA-templated transcription"/>
    <property type="evidence" value="ECO:0007669"/>
    <property type="project" value="TreeGrafter"/>
</dbReference>
<dbReference type="GO" id="GO:0003700">
    <property type="term" value="F:DNA-binding transcription factor activity"/>
    <property type="evidence" value="ECO:0007669"/>
    <property type="project" value="InterPro"/>
</dbReference>
<dbReference type="AlphaFoldDB" id="A0A1Y5RNA7"/>
<dbReference type="SUPFAM" id="SSF53850">
    <property type="entry name" value="Periplasmic binding protein-like II"/>
    <property type="match status" value="1"/>
</dbReference>
<gene>
    <name evidence="6" type="primary">gcvA_3</name>
    <name evidence="6" type="ORF">TRL7639_00589</name>
</gene>
<evidence type="ECO:0000256" key="2">
    <source>
        <dbReference type="ARBA" id="ARBA00023015"/>
    </source>
</evidence>
<dbReference type="EMBL" id="FWFO01000001">
    <property type="protein sequence ID" value="SLN21566.1"/>
    <property type="molecule type" value="Genomic_DNA"/>
</dbReference>
<organism evidence="6 7">
    <name type="scientific">Falsiruegeria litorea R37</name>
    <dbReference type="NCBI Taxonomy" id="1200284"/>
    <lineage>
        <taxon>Bacteria</taxon>
        <taxon>Pseudomonadati</taxon>
        <taxon>Pseudomonadota</taxon>
        <taxon>Alphaproteobacteria</taxon>
        <taxon>Rhodobacterales</taxon>
        <taxon>Roseobacteraceae</taxon>
        <taxon>Falsiruegeria</taxon>
    </lineage>
</organism>
<dbReference type="Gene3D" id="1.10.10.10">
    <property type="entry name" value="Winged helix-like DNA-binding domain superfamily/Winged helix DNA-binding domain"/>
    <property type="match status" value="1"/>
</dbReference>
<dbReference type="OrthoDB" id="9813056at2"/>
<dbReference type="InterPro" id="IPR036388">
    <property type="entry name" value="WH-like_DNA-bd_sf"/>
</dbReference>
<dbReference type="GO" id="GO:0043565">
    <property type="term" value="F:sequence-specific DNA binding"/>
    <property type="evidence" value="ECO:0007669"/>
    <property type="project" value="TreeGrafter"/>
</dbReference>
<keyword evidence="3" id="KW-0238">DNA-binding</keyword>
<keyword evidence="4" id="KW-0804">Transcription</keyword>
<name>A0A1Y5RNA7_9RHOB</name>
<protein>
    <submittedName>
        <fullName evidence="6">Glycine cleavage system transcriptional activator</fullName>
    </submittedName>
</protein>
<dbReference type="PROSITE" id="PS50931">
    <property type="entry name" value="HTH_LYSR"/>
    <property type="match status" value="1"/>
</dbReference>
<dbReference type="Pfam" id="PF00126">
    <property type="entry name" value="HTH_1"/>
    <property type="match status" value="1"/>
</dbReference>
<keyword evidence="2" id="KW-0805">Transcription regulation</keyword>
<dbReference type="FunFam" id="1.10.10.10:FF:000038">
    <property type="entry name" value="Glycine cleavage system transcriptional activator"/>
    <property type="match status" value="1"/>
</dbReference>
<dbReference type="RefSeq" id="WP_085794287.1">
    <property type="nucleotide sequence ID" value="NZ_FWFO01000001.1"/>
</dbReference>
<evidence type="ECO:0000256" key="3">
    <source>
        <dbReference type="ARBA" id="ARBA00023125"/>
    </source>
</evidence>
<feature type="domain" description="HTH lysR-type" evidence="5">
    <location>
        <begin position="6"/>
        <end position="63"/>
    </location>
</feature>
<dbReference type="InterPro" id="IPR058163">
    <property type="entry name" value="LysR-type_TF_proteobact-type"/>
</dbReference>
<accession>A0A1Y5RNA7</accession>
<dbReference type="InterPro" id="IPR005119">
    <property type="entry name" value="LysR_subst-bd"/>
</dbReference>
<dbReference type="PRINTS" id="PR00039">
    <property type="entry name" value="HTHLYSR"/>
</dbReference>
<keyword evidence="7" id="KW-1185">Reference proteome</keyword>
<dbReference type="Gene3D" id="3.40.190.10">
    <property type="entry name" value="Periplasmic binding protein-like II"/>
    <property type="match status" value="2"/>
</dbReference>